<gene>
    <name evidence="1" type="ORF">NDU88_007559</name>
</gene>
<dbReference type="EMBL" id="JANPWB010000006">
    <property type="protein sequence ID" value="KAJ1182367.1"/>
    <property type="molecule type" value="Genomic_DNA"/>
</dbReference>
<comment type="caution">
    <text evidence="1">The sequence shown here is derived from an EMBL/GenBank/DDBJ whole genome shotgun (WGS) entry which is preliminary data.</text>
</comment>
<keyword evidence="2" id="KW-1185">Reference proteome</keyword>
<organism evidence="1 2">
    <name type="scientific">Pleurodeles waltl</name>
    <name type="common">Iberian ribbed newt</name>
    <dbReference type="NCBI Taxonomy" id="8319"/>
    <lineage>
        <taxon>Eukaryota</taxon>
        <taxon>Metazoa</taxon>
        <taxon>Chordata</taxon>
        <taxon>Craniata</taxon>
        <taxon>Vertebrata</taxon>
        <taxon>Euteleostomi</taxon>
        <taxon>Amphibia</taxon>
        <taxon>Batrachia</taxon>
        <taxon>Caudata</taxon>
        <taxon>Salamandroidea</taxon>
        <taxon>Salamandridae</taxon>
        <taxon>Pleurodelinae</taxon>
        <taxon>Pleurodeles</taxon>
    </lineage>
</organism>
<sequence length="67" mass="7315">MGARRPPERPLHLASALSAVVELLIRAERACHREPVDPRRALVEEACPRGGVALLRHRSRLADSGGD</sequence>
<evidence type="ECO:0000313" key="1">
    <source>
        <dbReference type="EMBL" id="KAJ1182367.1"/>
    </source>
</evidence>
<accession>A0AAV7U0E0</accession>
<dbReference type="AlphaFoldDB" id="A0AAV7U0E0"/>
<reference evidence="1" key="1">
    <citation type="journal article" date="2022" name="bioRxiv">
        <title>Sequencing and chromosome-scale assembly of the giantPleurodeles waltlgenome.</title>
        <authorList>
            <person name="Brown T."/>
            <person name="Elewa A."/>
            <person name="Iarovenko S."/>
            <person name="Subramanian E."/>
            <person name="Araus A.J."/>
            <person name="Petzold A."/>
            <person name="Susuki M."/>
            <person name="Suzuki K.-i.T."/>
            <person name="Hayashi T."/>
            <person name="Toyoda A."/>
            <person name="Oliveira C."/>
            <person name="Osipova E."/>
            <person name="Leigh N.D."/>
            <person name="Simon A."/>
            <person name="Yun M.H."/>
        </authorList>
    </citation>
    <scope>NUCLEOTIDE SEQUENCE</scope>
    <source>
        <strain evidence="1">20211129_DDA</strain>
        <tissue evidence="1">Liver</tissue>
    </source>
</reference>
<proteinExistence type="predicted"/>
<name>A0AAV7U0E0_PLEWA</name>
<evidence type="ECO:0000313" key="2">
    <source>
        <dbReference type="Proteomes" id="UP001066276"/>
    </source>
</evidence>
<dbReference type="Proteomes" id="UP001066276">
    <property type="component" value="Chromosome 3_2"/>
</dbReference>
<protein>
    <submittedName>
        <fullName evidence="1">Uncharacterized protein</fullName>
    </submittedName>
</protein>